<dbReference type="EMBL" id="AHFE01000027">
    <property type="protein sequence ID" value="EOP45392.1"/>
    <property type="molecule type" value="Genomic_DNA"/>
</dbReference>
<dbReference type="HOGENOM" id="CLU_045011_19_3_9"/>
<sequence length="223" mass="25101">MITSLVFDVDGTILDTEKAILKSLQKVLKEELKEDYALQDLKFALGIPGKETLRKLNVQNIDVVHPKWAKSVLDFSHEVSVFEELESIIKELSLSKLKLGIVTSKTKQELIDEFEPFDLSGHFEHTICACDTDKHKPHPEPLLACLKQLDVPNNEAVYIGDSIYDMQCAKSAGVKFALALWGSKTREGFEKADYVLNTPKDILNLTKLESNKEIKLLTKKSIS</sequence>
<dbReference type="AlphaFoldDB" id="R8NGI6"/>
<dbReference type="GO" id="GO:0005829">
    <property type="term" value="C:cytosol"/>
    <property type="evidence" value="ECO:0007669"/>
    <property type="project" value="TreeGrafter"/>
</dbReference>
<dbReference type="PANTHER" id="PTHR43434:SF26">
    <property type="entry name" value="PYROPHOSPHATASE PPAX"/>
    <property type="match status" value="1"/>
</dbReference>
<dbReference type="SUPFAM" id="SSF56784">
    <property type="entry name" value="HAD-like"/>
    <property type="match status" value="1"/>
</dbReference>
<evidence type="ECO:0000313" key="4">
    <source>
        <dbReference type="Proteomes" id="UP000014020"/>
    </source>
</evidence>
<accession>R8NGI6</accession>
<evidence type="ECO:0000313" key="3">
    <source>
        <dbReference type="EMBL" id="EOP45392.1"/>
    </source>
</evidence>
<comment type="caution">
    <text evidence="3">The sequence shown here is derived from an EMBL/GenBank/DDBJ whole genome shotgun (WGS) entry which is preliminary data.</text>
</comment>
<dbReference type="SFLD" id="SFLDG01135">
    <property type="entry name" value="C1.5.6:_HAD__Beta-PGM__Phospha"/>
    <property type="match status" value="1"/>
</dbReference>
<reference evidence="4" key="1">
    <citation type="submission" date="2012-12" db="EMBL/GenBank/DDBJ databases">
        <title>The genome sequence of Bacillus cereus VD146.</title>
        <authorList>
            <consortium name="The Broad Institute Genome Sequencing Platform"/>
            <consortium name="The Broad Institute Genome Sequencing Center for Infectious Disease"/>
            <person name="Feldgarden M."/>
            <person name="Van der Auwera G.A."/>
            <person name="Mahillon J."/>
            <person name="Duprez V."/>
            <person name="Timmery S."/>
            <person name="Mattelet C."/>
            <person name="Dierick K."/>
            <person name="Sun M."/>
            <person name="Yu Z."/>
            <person name="Zhu L."/>
            <person name="Hu X."/>
            <person name="Shank E.B."/>
            <person name="Swiecicka I."/>
            <person name="Hansen B.M."/>
            <person name="Andrup L."/>
            <person name="Walker B."/>
            <person name="Young S.K."/>
            <person name="Zeng Q."/>
            <person name="Gargeya S."/>
            <person name="Fitzgerald M."/>
            <person name="Haas B."/>
            <person name="Abouelleil A."/>
            <person name="Alvarado L."/>
            <person name="Arachchi H.M."/>
            <person name="Berlin A.M."/>
            <person name="Chapman S.B."/>
            <person name="Dewar J."/>
            <person name="Goldberg J."/>
            <person name="Griggs A."/>
            <person name="Gujja S."/>
            <person name="Hansen M."/>
            <person name="Howarth C."/>
            <person name="Imamovic A."/>
            <person name="Larimer J."/>
            <person name="McCowan C."/>
            <person name="Murphy C."/>
            <person name="Neiman D."/>
            <person name="Pearson M."/>
            <person name="Priest M."/>
            <person name="Roberts A."/>
            <person name="Saif S."/>
            <person name="Shea T."/>
            <person name="Sisk P."/>
            <person name="Sykes S."/>
            <person name="Wortman J."/>
            <person name="Nusbaum C."/>
            <person name="Birren B."/>
        </authorList>
    </citation>
    <scope>NUCLEOTIDE SEQUENCE [LARGE SCALE GENOMIC DNA]</scope>
    <source>
        <strain evidence="4">VD146</strain>
    </source>
</reference>
<dbReference type="SFLD" id="SFLDS00003">
    <property type="entry name" value="Haloacid_Dehalogenase"/>
    <property type="match status" value="1"/>
</dbReference>
<dbReference type="Gene3D" id="1.10.150.240">
    <property type="entry name" value="Putative phosphatase, domain 2"/>
    <property type="match status" value="1"/>
</dbReference>
<dbReference type="InterPro" id="IPR023198">
    <property type="entry name" value="PGP-like_dom2"/>
</dbReference>
<dbReference type="Pfam" id="PF13419">
    <property type="entry name" value="HAD_2"/>
    <property type="match status" value="1"/>
</dbReference>
<dbReference type="Gene3D" id="3.40.50.1000">
    <property type="entry name" value="HAD superfamily/HAD-like"/>
    <property type="match status" value="1"/>
</dbReference>
<keyword evidence="2" id="KW-0460">Magnesium</keyword>
<dbReference type="RefSeq" id="WP_016119433.1">
    <property type="nucleotide sequence ID" value="NZ_KB976675.1"/>
</dbReference>
<dbReference type="GO" id="GO:0006281">
    <property type="term" value="P:DNA repair"/>
    <property type="evidence" value="ECO:0007669"/>
    <property type="project" value="TreeGrafter"/>
</dbReference>
<dbReference type="InterPro" id="IPR006439">
    <property type="entry name" value="HAD-SF_hydro_IA"/>
</dbReference>
<protein>
    <submittedName>
        <fullName evidence="3">HAD hydrolase, family IA</fullName>
    </submittedName>
</protein>
<gene>
    <name evidence="3" type="ORF">IK1_04474</name>
</gene>
<keyword evidence="1 3" id="KW-0378">Hydrolase</keyword>
<dbReference type="InterPro" id="IPR041492">
    <property type="entry name" value="HAD_2"/>
</dbReference>
<name>R8NGI6_BACCX</name>
<dbReference type="NCBIfam" id="TIGR01549">
    <property type="entry name" value="HAD-SF-IA-v1"/>
    <property type="match status" value="1"/>
</dbReference>
<dbReference type="GO" id="GO:0008967">
    <property type="term" value="F:phosphoglycolate phosphatase activity"/>
    <property type="evidence" value="ECO:0007669"/>
    <property type="project" value="TreeGrafter"/>
</dbReference>
<dbReference type="SFLD" id="SFLDG01129">
    <property type="entry name" value="C1.5:_HAD__Beta-PGM__Phosphata"/>
    <property type="match status" value="1"/>
</dbReference>
<dbReference type="Proteomes" id="UP000014020">
    <property type="component" value="Unassembled WGS sequence"/>
</dbReference>
<dbReference type="InterPro" id="IPR023214">
    <property type="entry name" value="HAD_sf"/>
</dbReference>
<dbReference type="PATRIC" id="fig|1053236.3.peg.1132"/>
<proteinExistence type="predicted"/>
<organism evidence="3 4">
    <name type="scientific">Bacillus cereus (strain VD146)</name>
    <dbReference type="NCBI Taxonomy" id="1053236"/>
    <lineage>
        <taxon>Bacteria</taxon>
        <taxon>Bacillati</taxon>
        <taxon>Bacillota</taxon>
        <taxon>Bacilli</taxon>
        <taxon>Bacillales</taxon>
        <taxon>Bacillaceae</taxon>
        <taxon>Bacillus</taxon>
        <taxon>Bacillus cereus group</taxon>
    </lineage>
</organism>
<dbReference type="PANTHER" id="PTHR43434">
    <property type="entry name" value="PHOSPHOGLYCOLATE PHOSPHATASE"/>
    <property type="match status" value="1"/>
</dbReference>
<evidence type="ECO:0000256" key="1">
    <source>
        <dbReference type="ARBA" id="ARBA00022801"/>
    </source>
</evidence>
<dbReference type="InterPro" id="IPR036412">
    <property type="entry name" value="HAD-like_sf"/>
</dbReference>
<dbReference type="InterPro" id="IPR050155">
    <property type="entry name" value="HAD-like_hydrolase_sf"/>
</dbReference>
<evidence type="ECO:0000256" key="2">
    <source>
        <dbReference type="ARBA" id="ARBA00022842"/>
    </source>
</evidence>